<organism evidence="2 4">
    <name type="scientific">Pseudomonas synxantha</name>
    <dbReference type="NCBI Taxonomy" id="47883"/>
    <lineage>
        <taxon>Bacteria</taxon>
        <taxon>Pseudomonadati</taxon>
        <taxon>Pseudomonadota</taxon>
        <taxon>Gammaproteobacteria</taxon>
        <taxon>Pseudomonadales</taxon>
        <taxon>Pseudomonadaceae</taxon>
        <taxon>Pseudomonas</taxon>
    </lineage>
</organism>
<accession>A0A5D3FYM0</accession>
<dbReference type="Proteomes" id="UP000324029">
    <property type="component" value="Unassembled WGS sequence"/>
</dbReference>
<reference evidence="2 4" key="2">
    <citation type="submission" date="2019-08" db="EMBL/GenBank/DDBJ databases">
        <authorList>
            <person name="Brilhante M."/>
            <person name="Perreten V."/>
        </authorList>
    </citation>
    <scope>NUCLEOTIDE SEQUENCE [LARGE SCALE GENOMIC DNA]</scope>
    <source>
        <strain evidence="2 4">MCP106</strain>
    </source>
</reference>
<gene>
    <name evidence="3" type="ORF">FXO26_16240</name>
    <name evidence="2" type="ORF">FXO26_30380</name>
</gene>
<evidence type="ECO:0000313" key="3">
    <source>
        <dbReference type="EMBL" id="TYK57270.1"/>
    </source>
</evidence>
<dbReference type="EMBL" id="VSRO01000007">
    <property type="protein sequence ID" value="TYK57270.1"/>
    <property type="molecule type" value="Genomic_DNA"/>
</dbReference>
<reference evidence="2 4" key="1">
    <citation type="submission" date="2019-08" db="EMBL/GenBank/DDBJ databases">
        <title>Subclass B2 metallo-beta lactamase from Pseudomonas synxantha.</title>
        <authorList>
            <person name="Poirel L."/>
            <person name="Palmieri M."/>
            <person name="Masseron A."/>
            <person name="Perreten V."/>
            <person name="Nordman P."/>
        </authorList>
    </citation>
    <scope>NUCLEOTIDE SEQUENCE [LARGE SCALE GENOMIC DNA]</scope>
    <source>
        <strain evidence="2 4">MCP106</strain>
    </source>
</reference>
<dbReference type="RefSeq" id="WP_148853629.1">
    <property type="nucleotide sequence ID" value="NZ_VSRO01000007.1"/>
</dbReference>
<evidence type="ECO:0000256" key="1">
    <source>
        <dbReference type="SAM" id="MobiDB-lite"/>
    </source>
</evidence>
<proteinExistence type="predicted"/>
<comment type="caution">
    <text evidence="2">The sequence shown here is derived from an EMBL/GenBank/DDBJ whole genome shotgun (WGS) entry which is preliminary data.</text>
</comment>
<dbReference type="EMBL" id="VSRO01000028">
    <property type="protein sequence ID" value="TYK53897.1"/>
    <property type="molecule type" value="Genomic_DNA"/>
</dbReference>
<dbReference type="AlphaFoldDB" id="A0A5D3FYM0"/>
<sequence length="120" mass="13989">MNHYIEPRDTNGEPIDNEKVKVWYVMIHGAIVAKSESLDIAKRMVTHLDLHALDIENKQISDFEINTIFYKKYLETHVYSAILQLFMMQEREWSDTPNKAIPAKKAKSEINPPDIKKGNF</sequence>
<evidence type="ECO:0000313" key="4">
    <source>
        <dbReference type="Proteomes" id="UP000324029"/>
    </source>
</evidence>
<protein>
    <submittedName>
        <fullName evidence="2">Uncharacterized protein</fullName>
    </submittedName>
</protein>
<evidence type="ECO:0000313" key="2">
    <source>
        <dbReference type="EMBL" id="TYK53897.1"/>
    </source>
</evidence>
<feature type="region of interest" description="Disordered" evidence="1">
    <location>
        <begin position="97"/>
        <end position="120"/>
    </location>
</feature>
<name>A0A5D3FYM0_9PSED</name>